<dbReference type="AlphaFoldDB" id="A0A5B7K000"/>
<organism evidence="1 2">
    <name type="scientific">Portunus trituberculatus</name>
    <name type="common">Swimming crab</name>
    <name type="synonym">Neptunus trituberculatus</name>
    <dbReference type="NCBI Taxonomy" id="210409"/>
    <lineage>
        <taxon>Eukaryota</taxon>
        <taxon>Metazoa</taxon>
        <taxon>Ecdysozoa</taxon>
        <taxon>Arthropoda</taxon>
        <taxon>Crustacea</taxon>
        <taxon>Multicrustacea</taxon>
        <taxon>Malacostraca</taxon>
        <taxon>Eumalacostraca</taxon>
        <taxon>Eucarida</taxon>
        <taxon>Decapoda</taxon>
        <taxon>Pleocyemata</taxon>
        <taxon>Brachyura</taxon>
        <taxon>Eubrachyura</taxon>
        <taxon>Portunoidea</taxon>
        <taxon>Portunidae</taxon>
        <taxon>Portuninae</taxon>
        <taxon>Portunus</taxon>
    </lineage>
</organism>
<sequence>MHDRQRSVGGEEPSFVLLWPLSATCDTQH</sequence>
<proteinExistence type="predicted"/>
<reference evidence="1 2" key="1">
    <citation type="submission" date="2019-05" db="EMBL/GenBank/DDBJ databases">
        <title>Another draft genome of Portunus trituberculatus and its Hox gene families provides insights of decapod evolution.</title>
        <authorList>
            <person name="Jeong J.-H."/>
            <person name="Song I."/>
            <person name="Kim S."/>
            <person name="Choi T."/>
            <person name="Kim D."/>
            <person name="Ryu S."/>
            <person name="Kim W."/>
        </authorList>
    </citation>
    <scope>NUCLEOTIDE SEQUENCE [LARGE SCALE GENOMIC DNA]</scope>
    <source>
        <tissue evidence="1">Muscle</tissue>
    </source>
</reference>
<dbReference type="Proteomes" id="UP000324222">
    <property type="component" value="Unassembled WGS sequence"/>
</dbReference>
<dbReference type="EMBL" id="VSRR010121969">
    <property type="protein sequence ID" value="MPD00216.1"/>
    <property type="molecule type" value="Genomic_DNA"/>
</dbReference>
<keyword evidence="2" id="KW-1185">Reference proteome</keyword>
<protein>
    <submittedName>
        <fullName evidence="1">Uncharacterized protein</fullName>
    </submittedName>
</protein>
<comment type="caution">
    <text evidence="1">The sequence shown here is derived from an EMBL/GenBank/DDBJ whole genome shotgun (WGS) entry which is preliminary data.</text>
</comment>
<evidence type="ECO:0000313" key="1">
    <source>
        <dbReference type="EMBL" id="MPD00216.1"/>
    </source>
</evidence>
<evidence type="ECO:0000313" key="2">
    <source>
        <dbReference type="Proteomes" id="UP000324222"/>
    </source>
</evidence>
<gene>
    <name evidence="1" type="ORF">E2C01_095676</name>
</gene>
<name>A0A5B7K000_PORTR</name>
<accession>A0A5B7K000</accession>